<dbReference type="Gene3D" id="1.10.132.120">
    <property type="match status" value="1"/>
</dbReference>
<dbReference type="Proteomes" id="UP000602745">
    <property type="component" value="Unassembled WGS sequence"/>
</dbReference>
<evidence type="ECO:0000313" key="4">
    <source>
        <dbReference type="Proteomes" id="UP000602745"/>
    </source>
</evidence>
<dbReference type="InterPro" id="IPR013500">
    <property type="entry name" value="TopoI_cat_euk"/>
</dbReference>
<feature type="domain" description="DNA topoisomerase IB N-terminal" evidence="2">
    <location>
        <begin position="37"/>
        <end position="85"/>
    </location>
</feature>
<evidence type="ECO:0000259" key="1">
    <source>
        <dbReference type="Pfam" id="PF01028"/>
    </source>
</evidence>
<dbReference type="GO" id="GO:0003677">
    <property type="term" value="F:DNA binding"/>
    <property type="evidence" value="ECO:0007669"/>
    <property type="project" value="InterPro"/>
</dbReference>
<name>A0A8J2YEM7_9RHOB</name>
<dbReference type="PROSITE" id="PS52038">
    <property type="entry name" value="TOPO_IB_2"/>
    <property type="match status" value="1"/>
</dbReference>
<feature type="domain" description="DNA topoisomerase I catalytic core eukaryotic-type" evidence="1">
    <location>
        <begin position="101"/>
        <end position="303"/>
    </location>
</feature>
<dbReference type="Pfam" id="PF01028">
    <property type="entry name" value="Topoisom_I"/>
    <property type="match status" value="1"/>
</dbReference>
<dbReference type="InterPro" id="IPR049331">
    <property type="entry name" value="Top1B_N_bact"/>
</dbReference>
<dbReference type="GO" id="GO:0006265">
    <property type="term" value="P:DNA topological change"/>
    <property type="evidence" value="ECO:0007669"/>
    <property type="project" value="InterPro"/>
</dbReference>
<dbReference type="EMBL" id="BMCP01000001">
    <property type="protein sequence ID" value="GGE37772.1"/>
    <property type="molecule type" value="Genomic_DNA"/>
</dbReference>
<dbReference type="RefSeq" id="WP_188408939.1">
    <property type="nucleotide sequence ID" value="NZ_BMCP01000001.1"/>
</dbReference>
<dbReference type="Gene3D" id="3.30.66.10">
    <property type="entry name" value="DNA topoisomerase I domain"/>
    <property type="match status" value="1"/>
</dbReference>
<protein>
    <submittedName>
        <fullName evidence="3">DNA topoisomerase I</fullName>
    </submittedName>
</protein>
<accession>A0A8J2YEM7</accession>
<comment type="caution">
    <text evidence="3">The sequence shown here is derived from an EMBL/GenBank/DDBJ whole genome shotgun (WGS) entry which is preliminary data.</text>
</comment>
<sequence>MVDTSTSDAVELAAREAGLIIVGPDDLTFSRRKAGEGFIFLRADGKPVKDKRLIKRFQSLAIPPAYEDVRLAPNARAHLQATGRDAAGRVQYRYHPKWDRVRESMKVERLDALLRSLPAIRRRVSQDLSRRTLDRQKALAAGVALLDATHMRIGCDRYAKANKSFGVSTLMKHHVEVGRNQVALRFRGKGGKDISCCVESPRLARALARLMELPGRRLLKYRRQGKAVGVIRAEDINDYLSEIAGRPVTAKDLRALGACAAAAEKMVKIDPAESESQQRRQIASVMKDVSERLANTPAIVRKSYVHAVVVDGFVSGDLQEAYDSARARSGVRRVEKALKVLVDQHKASLLYSS</sequence>
<dbReference type="InterPro" id="IPR014711">
    <property type="entry name" value="TopoI_cat_a-hlx-sub_euk"/>
</dbReference>
<evidence type="ECO:0000259" key="2">
    <source>
        <dbReference type="Pfam" id="PF21338"/>
    </source>
</evidence>
<evidence type="ECO:0000313" key="3">
    <source>
        <dbReference type="EMBL" id="GGE37772.1"/>
    </source>
</evidence>
<reference evidence="3" key="1">
    <citation type="journal article" date="2014" name="Int. J. Syst. Evol. Microbiol.">
        <title>Complete genome sequence of Corynebacterium casei LMG S-19264T (=DSM 44701T), isolated from a smear-ripened cheese.</title>
        <authorList>
            <consortium name="US DOE Joint Genome Institute (JGI-PGF)"/>
            <person name="Walter F."/>
            <person name="Albersmeier A."/>
            <person name="Kalinowski J."/>
            <person name="Ruckert C."/>
        </authorList>
    </citation>
    <scope>NUCLEOTIDE SEQUENCE</scope>
    <source>
        <strain evidence="3">CCM 7684</strain>
    </source>
</reference>
<keyword evidence="4" id="KW-1185">Reference proteome</keyword>
<dbReference type="InterPro" id="IPR011010">
    <property type="entry name" value="DNA_brk_join_enz"/>
</dbReference>
<dbReference type="InterPro" id="IPR035447">
    <property type="entry name" value="DNA_topo_I_N_sf"/>
</dbReference>
<organism evidence="3 4">
    <name type="scientific">Agaricicola taiwanensis</name>
    <dbReference type="NCBI Taxonomy" id="591372"/>
    <lineage>
        <taxon>Bacteria</taxon>
        <taxon>Pseudomonadati</taxon>
        <taxon>Pseudomonadota</taxon>
        <taxon>Alphaproteobacteria</taxon>
        <taxon>Rhodobacterales</taxon>
        <taxon>Paracoccaceae</taxon>
        <taxon>Agaricicola</taxon>
    </lineage>
</organism>
<dbReference type="Gene3D" id="3.90.15.10">
    <property type="entry name" value="Topoisomerase I, Chain A, domain 3"/>
    <property type="match status" value="1"/>
</dbReference>
<gene>
    <name evidence="3" type="ORF">GCM10007276_13950</name>
</gene>
<dbReference type="GO" id="GO:0003917">
    <property type="term" value="F:DNA topoisomerase type I (single strand cut, ATP-independent) activity"/>
    <property type="evidence" value="ECO:0007669"/>
    <property type="project" value="InterPro"/>
</dbReference>
<dbReference type="SUPFAM" id="SSF55869">
    <property type="entry name" value="DNA topoisomerase I domain"/>
    <property type="match status" value="1"/>
</dbReference>
<reference evidence="3" key="2">
    <citation type="submission" date="2020-09" db="EMBL/GenBank/DDBJ databases">
        <authorList>
            <person name="Sun Q."/>
            <person name="Sedlacek I."/>
        </authorList>
    </citation>
    <scope>NUCLEOTIDE SEQUENCE</scope>
    <source>
        <strain evidence="3">CCM 7684</strain>
    </source>
</reference>
<dbReference type="SUPFAM" id="SSF56349">
    <property type="entry name" value="DNA breaking-rejoining enzymes"/>
    <property type="match status" value="1"/>
</dbReference>
<dbReference type="Pfam" id="PF21338">
    <property type="entry name" value="Top1B_N_bact"/>
    <property type="match status" value="1"/>
</dbReference>
<dbReference type="AlphaFoldDB" id="A0A8J2YEM7"/>
<proteinExistence type="predicted"/>